<dbReference type="GO" id="GO:0008270">
    <property type="term" value="F:zinc ion binding"/>
    <property type="evidence" value="ECO:0007669"/>
    <property type="project" value="UniProtKB-UniRule"/>
</dbReference>
<dbReference type="GO" id="GO:0005737">
    <property type="term" value="C:cytoplasm"/>
    <property type="evidence" value="ECO:0007669"/>
    <property type="project" value="UniProtKB-SubCell"/>
</dbReference>
<dbReference type="OrthoDB" id="9776455at2"/>
<feature type="binding site" evidence="7">
    <location>
        <position position="243"/>
    </location>
    <ligand>
        <name>Fe(3+)</name>
        <dbReference type="ChEBI" id="CHEBI:29034"/>
    </ligand>
</feature>
<keyword evidence="7" id="KW-0963">Cytoplasm</keyword>
<protein>
    <recommendedName>
        <fullName evidence="1 7">Imidazolonepropionase</fullName>
        <ecNumber evidence="1 7">3.5.2.7</ecNumber>
    </recommendedName>
    <alternativeName>
        <fullName evidence="7">Imidazolone-5-propionate hydrolase</fullName>
    </alternativeName>
</protein>
<dbReference type="InterPro" id="IPR006680">
    <property type="entry name" value="Amidohydro-rel"/>
</dbReference>
<keyword evidence="6 7" id="KW-0408">Iron</keyword>
<evidence type="ECO:0000259" key="8">
    <source>
        <dbReference type="Pfam" id="PF01979"/>
    </source>
</evidence>
<organism evidence="9 10">
    <name type="scientific">Fusobacterium necrophorum subsp. funduliforme B35</name>
    <dbReference type="NCBI Taxonomy" id="1226633"/>
    <lineage>
        <taxon>Bacteria</taxon>
        <taxon>Fusobacteriati</taxon>
        <taxon>Fusobacteriota</taxon>
        <taxon>Fusobacteriia</taxon>
        <taxon>Fusobacteriales</taxon>
        <taxon>Fusobacteriaceae</taxon>
        <taxon>Fusobacterium</taxon>
    </lineage>
</organism>
<dbReference type="GO" id="GO:0005506">
    <property type="term" value="F:iron ion binding"/>
    <property type="evidence" value="ECO:0007669"/>
    <property type="project" value="UniProtKB-UniRule"/>
</dbReference>
<evidence type="ECO:0000256" key="5">
    <source>
        <dbReference type="ARBA" id="ARBA00022833"/>
    </source>
</evidence>
<dbReference type="GO" id="GO:0019557">
    <property type="term" value="P:L-histidine catabolic process to glutamate and formate"/>
    <property type="evidence" value="ECO:0007669"/>
    <property type="project" value="UniProtKB-UniPathway"/>
</dbReference>
<dbReference type="EC" id="3.5.2.7" evidence="1 7"/>
<dbReference type="InterPro" id="IPR032466">
    <property type="entry name" value="Metal_Hydrolase"/>
</dbReference>
<dbReference type="Proteomes" id="UP000031184">
    <property type="component" value="Unassembled WGS sequence"/>
</dbReference>
<evidence type="ECO:0000256" key="4">
    <source>
        <dbReference type="ARBA" id="ARBA00022808"/>
    </source>
</evidence>
<comment type="catalytic activity">
    <reaction evidence="7">
        <text>4-imidazolone-5-propanoate + H2O = N-formimidoyl-L-glutamate</text>
        <dbReference type="Rhea" id="RHEA:23660"/>
        <dbReference type="ChEBI" id="CHEBI:15377"/>
        <dbReference type="ChEBI" id="CHEBI:58928"/>
        <dbReference type="ChEBI" id="CHEBI:77893"/>
        <dbReference type="EC" id="3.5.2.7"/>
    </reaction>
</comment>
<feature type="binding site" evidence="7">
    <location>
        <position position="319"/>
    </location>
    <ligand>
        <name>N-formimidoyl-L-glutamate</name>
        <dbReference type="ChEBI" id="CHEBI:58928"/>
    </ligand>
</feature>
<feature type="domain" description="Amidohydrolase-related" evidence="8">
    <location>
        <begin position="65"/>
        <end position="405"/>
    </location>
</feature>
<evidence type="ECO:0000313" key="9">
    <source>
        <dbReference type="EMBL" id="KID48555.1"/>
    </source>
</evidence>
<keyword evidence="4 7" id="KW-0369">Histidine metabolism</keyword>
<dbReference type="PANTHER" id="PTHR42752:SF1">
    <property type="entry name" value="IMIDAZOLONEPROPIONASE-RELATED"/>
    <property type="match status" value="1"/>
</dbReference>
<name>A0A017H5Z7_9FUSO</name>
<comment type="cofactor">
    <cofactor evidence="7">
        <name>Zn(2+)</name>
        <dbReference type="ChEBI" id="CHEBI:29105"/>
    </cofactor>
    <cofactor evidence="7">
        <name>Fe(3+)</name>
        <dbReference type="ChEBI" id="CHEBI:29034"/>
    </cofactor>
    <text evidence="7">Binds 1 zinc or iron ion per subunit.</text>
</comment>
<feature type="binding site" evidence="7">
    <location>
        <position position="246"/>
    </location>
    <ligand>
        <name>4-imidazolone-5-propanoate</name>
        <dbReference type="ChEBI" id="CHEBI:77893"/>
    </ligand>
</feature>
<dbReference type="AlphaFoldDB" id="A0A017H5Z7"/>
<dbReference type="SUPFAM" id="SSF51556">
    <property type="entry name" value="Metallo-dependent hydrolases"/>
    <property type="match status" value="1"/>
</dbReference>
<feature type="binding site" evidence="7">
    <location>
        <position position="74"/>
    </location>
    <ligand>
        <name>Zn(2+)</name>
        <dbReference type="ChEBI" id="CHEBI:29105"/>
    </ligand>
</feature>
<evidence type="ECO:0000256" key="3">
    <source>
        <dbReference type="ARBA" id="ARBA00022801"/>
    </source>
</evidence>
<dbReference type="CDD" id="cd01296">
    <property type="entry name" value="Imidazolone-5PH"/>
    <property type="match status" value="1"/>
</dbReference>
<comment type="pathway">
    <text evidence="7">Amino-acid degradation; L-histidine degradation into L-glutamate; N-formimidoyl-L-glutamate from L-histidine: step 3/3.</text>
</comment>
<comment type="similarity">
    <text evidence="7">Belongs to the metallo-dependent hydrolases superfamily. HutI family.</text>
</comment>
<feature type="binding site" evidence="7">
    <location>
        <position position="322"/>
    </location>
    <ligand>
        <name>4-imidazolone-5-propanoate</name>
        <dbReference type="ChEBI" id="CHEBI:77893"/>
    </ligand>
</feature>
<feature type="binding site" evidence="7">
    <location>
        <position position="317"/>
    </location>
    <ligand>
        <name>Fe(3+)</name>
        <dbReference type="ChEBI" id="CHEBI:29034"/>
    </ligand>
</feature>
<comment type="subcellular location">
    <subcellularLocation>
        <location evidence="7">Cytoplasm</location>
    </subcellularLocation>
</comment>
<feature type="binding site" evidence="7">
    <location>
        <position position="179"/>
    </location>
    <ligand>
        <name>4-imidazolone-5-propanoate</name>
        <dbReference type="ChEBI" id="CHEBI:77893"/>
    </ligand>
</feature>
<evidence type="ECO:0000256" key="7">
    <source>
        <dbReference type="HAMAP-Rule" id="MF_00372"/>
    </source>
</evidence>
<feature type="binding site" evidence="7">
    <location>
        <position position="83"/>
    </location>
    <ligand>
        <name>4-imidazolone-5-propanoate</name>
        <dbReference type="ChEBI" id="CHEBI:77893"/>
    </ligand>
</feature>
<reference evidence="9 10" key="1">
    <citation type="submission" date="2013-08" db="EMBL/GenBank/DDBJ databases">
        <title>An opportunistic ruminal bacterium that causes liver abscesses in cattle.</title>
        <authorList>
            <person name="Benahmed F.H."/>
            <person name="Rasmussen M."/>
            <person name="Harbottle H."/>
            <person name="Soppet D."/>
            <person name="Nagaraja T.G."/>
            <person name="Davidson M."/>
        </authorList>
    </citation>
    <scope>NUCLEOTIDE SEQUENCE [LARGE SCALE GENOMIC DNA]</scope>
    <source>
        <strain evidence="9 10">B35</strain>
    </source>
</reference>
<keyword evidence="2 7" id="KW-0479">Metal-binding</keyword>
<dbReference type="InterPro" id="IPR011059">
    <property type="entry name" value="Metal-dep_hydrolase_composite"/>
</dbReference>
<feature type="binding site" evidence="7">
    <location>
        <position position="76"/>
    </location>
    <ligand>
        <name>Zn(2+)</name>
        <dbReference type="ChEBI" id="CHEBI:29105"/>
    </ligand>
</feature>
<dbReference type="UniPathway" id="UPA00379">
    <property type="reaction ID" value="UER00551"/>
</dbReference>
<feature type="binding site" evidence="7">
    <location>
        <position position="321"/>
    </location>
    <ligand>
        <name>N-formimidoyl-L-glutamate</name>
        <dbReference type="ChEBI" id="CHEBI:58928"/>
    </ligand>
</feature>
<feature type="binding site" evidence="7">
    <location>
        <position position="74"/>
    </location>
    <ligand>
        <name>Fe(3+)</name>
        <dbReference type="ChEBI" id="CHEBI:29034"/>
    </ligand>
</feature>
<evidence type="ECO:0000256" key="1">
    <source>
        <dbReference type="ARBA" id="ARBA00012864"/>
    </source>
</evidence>
<proteinExistence type="inferred from homology"/>
<dbReference type="HAMAP" id="MF_00372">
    <property type="entry name" value="HutI"/>
    <property type="match status" value="1"/>
</dbReference>
<feature type="binding site" evidence="7">
    <location>
        <position position="317"/>
    </location>
    <ligand>
        <name>Zn(2+)</name>
        <dbReference type="ChEBI" id="CHEBI:29105"/>
    </ligand>
</feature>
<accession>A0A017H5Z7</accession>
<comment type="caution">
    <text evidence="9">The sequence shown here is derived from an EMBL/GenBank/DDBJ whole genome shotgun (WGS) entry which is preliminary data.</text>
</comment>
<dbReference type="RefSeq" id="WP_039122346.1">
    <property type="nucleotide sequence ID" value="NZ_AOJP01000002.1"/>
</dbReference>
<keyword evidence="5 7" id="KW-0862">Zinc</keyword>
<keyword evidence="3 7" id="KW-0378">Hydrolase</keyword>
<comment type="function">
    <text evidence="7">Catalyzes the hydrolytic cleavage of the carbon-nitrogen bond in imidazolone-5-propanoate to yield N-formimidoyl-L-glutamate. It is the third step in the universal histidine degradation pathway.</text>
</comment>
<dbReference type="GO" id="GO:0019556">
    <property type="term" value="P:L-histidine catabolic process to glutamate and formamide"/>
    <property type="evidence" value="ECO:0007669"/>
    <property type="project" value="UniProtKB-UniRule"/>
</dbReference>
<dbReference type="SUPFAM" id="SSF51338">
    <property type="entry name" value="Composite domain of metallo-dependent hydrolases"/>
    <property type="match status" value="1"/>
</dbReference>
<dbReference type="Pfam" id="PF01979">
    <property type="entry name" value="Amidohydro_1"/>
    <property type="match status" value="1"/>
</dbReference>
<sequence length="408" mass="44808">MKADLILYEIGQLITSRELEGNHIEILENGYLAIKGDKIIGVGTGEVPTSFIHFDTKFVKIGKKVVSPGLVDSHTHLVHGGSREHEFSMKIQGVPYLEILAAGGGILSTLKATREASLEELIEKTKKSLRYMLELGVTTVEAKSGYGLSLEQEIKQLEATKLLNHLQPISLVSTFMAAHATPPEFKGRTGEYVDEVIKMLPEIKKRNLAEFCDVFCEEGVFSVEDSRKILTKAKELGFQLKIHADEVVSLGGVELAGELQAVTAEHLMVITEEGIQALKRGRVIADLLPATSFNLRHEYAPARKILDAGVQVALSTDYNPGSCPSENLQFVMQIGAAHLKMTTEEVFKAVTINGAKAVCREKEIGSLEVGKQADIAVFDVPNAEYMLYHFGVNHTDSVYKAGKLVYQR</sequence>
<dbReference type="PANTHER" id="PTHR42752">
    <property type="entry name" value="IMIDAZOLONEPROPIONASE"/>
    <property type="match status" value="1"/>
</dbReference>
<dbReference type="Gene3D" id="2.30.40.10">
    <property type="entry name" value="Urease, subunit C, domain 1"/>
    <property type="match status" value="1"/>
</dbReference>
<dbReference type="GO" id="GO:0050480">
    <property type="term" value="F:imidazolonepropionase activity"/>
    <property type="evidence" value="ECO:0007669"/>
    <property type="project" value="UniProtKB-UniRule"/>
</dbReference>
<feature type="binding site" evidence="7">
    <location>
        <position position="146"/>
    </location>
    <ligand>
        <name>4-imidazolone-5-propanoate</name>
        <dbReference type="ChEBI" id="CHEBI:77893"/>
    </ligand>
</feature>
<dbReference type="NCBIfam" id="TIGR01224">
    <property type="entry name" value="hutI"/>
    <property type="match status" value="1"/>
</dbReference>
<feature type="binding site" evidence="7">
    <location>
        <position position="76"/>
    </location>
    <ligand>
        <name>Fe(3+)</name>
        <dbReference type="ChEBI" id="CHEBI:29034"/>
    </ligand>
</feature>
<dbReference type="InterPro" id="IPR005920">
    <property type="entry name" value="HutI"/>
</dbReference>
<gene>
    <name evidence="7" type="primary">hutI</name>
    <name evidence="9" type="ORF">C095_09780</name>
</gene>
<feature type="binding site" evidence="7">
    <location>
        <position position="146"/>
    </location>
    <ligand>
        <name>N-formimidoyl-L-glutamate</name>
        <dbReference type="ChEBI" id="CHEBI:58928"/>
    </ligand>
</feature>
<dbReference type="Gene3D" id="3.20.20.140">
    <property type="entry name" value="Metal-dependent hydrolases"/>
    <property type="match status" value="1"/>
</dbReference>
<evidence type="ECO:0000256" key="6">
    <source>
        <dbReference type="ARBA" id="ARBA00023004"/>
    </source>
</evidence>
<evidence type="ECO:0000313" key="10">
    <source>
        <dbReference type="Proteomes" id="UP000031184"/>
    </source>
</evidence>
<feature type="binding site" evidence="7">
    <location>
        <position position="243"/>
    </location>
    <ligand>
        <name>Zn(2+)</name>
        <dbReference type="ChEBI" id="CHEBI:29105"/>
    </ligand>
</feature>
<dbReference type="EMBL" id="AUZI01000023">
    <property type="protein sequence ID" value="KID48555.1"/>
    <property type="molecule type" value="Genomic_DNA"/>
</dbReference>
<dbReference type="PATRIC" id="fig|1226633.4.peg.1981"/>
<evidence type="ECO:0000256" key="2">
    <source>
        <dbReference type="ARBA" id="ARBA00022723"/>
    </source>
</evidence>
<dbReference type="FunFam" id="3.20.20.140:FF:000007">
    <property type="entry name" value="Imidazolonepropionase"/>
    <property type="match status" value="1"/>
</dbReference>